<comment type="caution">
    <text evidence="3">The sequence shown here is derived from an EMBL/GenBank/DDBJ whole genome shotgun (WGS) entry which is preliminary data.</text>
</comment>
<dbReference type="EMBL" id="JACCBN010000001">
    <property type="protein sequence ID" value="NYD39741.1"/>
    <property type="molecule type" value="Genomic_DNA"/>
</dbReference>
<dbReference type="PRINTS" id="PR00081">
    <property type="entry name" value="GDHRDH"/>
</dbReference>
<dbReference type="InterPro" id="IPR020904">
    <property type="entry name" value="Sc_DH/Rdtase_CS"/>
</dbReference>
<dbReference type="Proteomes" id="UP000535890">
    <property type="component" value="Unassembled WGS sequence"/>
</dbReference>
<comment type="similarity">
    <text evidence="1">Belongs to the short-chain dehydrogenases/reductases (SDR) family.</text>
</comment>
<evidence type="ECO:0000256" key="2">
    <source>
        <dbReference type="ARBA" id="ARBA00023002"/>
    </source>
</evidence>
<dbReference type="InterPro" id="IPR002347">
    <property type="entry name" value="SDR_fam"/>
</dbReference>
<dbReference type="SUPFAM" id="SSF51735">
    <property type="entry name" value="NAD(P)-binding Rossmann-fold domains"/>
    <property type="match status" value="1"/>
</dbReference>
<dbReference type="Gene3D" id="3.40.50.720">
    <property type="entry name" value="NAD(P)-binding Rossmann-like Domain"/>
    <property type="match status" value="1"/>
</dbReference>
<evidence type="ECO:0000313" key="4">
    <source>
        <dbReference type="Proteomes" id="UP000535890"/>
    </source>
</evidence>
<dbReference type="FunFam" id="3.40.50.720:FF:000084">
    <property type="entry name" value="Short-chain dehydrogenase reductase"/>
    <property type="match status" value="1"/>
</dbReference>
<dbReference type="Pfam" id="PF13561">
    <property type="entry name" value="adh_short_C2"/>
    <property type="match status" value="1"/>
</dbReference>
<dbReference type="PANTHER" id="PTHR42760">
    <property type="entry name" value="SHORT-CHAIN DEHYDROGENASES/REDUCTASES FAMILY MEMBER"/>
    <property type="match status" value="1"/>
</dbReference>
<sequence length="264" mass="27168">MDLGLTGARVIVTGGASNIGRGIVHGFAREGARVLLADRDAAQAARVHAEAVEAGATEVREVIGDLTAEGAGDRVVADAVDAWGGVDVLVNNCGWSVPGFLTEQTDRALWQRTIETNLYTAIDATQAVLGPMTGQSAGAIVFISSDAAFGAVRQGIYGTTKAGLIALARTTAREQGRHGIRANVVCPGLVLPDEGGVGADSLWAAGRDAIFNPDQVEYVTRQTPLRRLTTPEDVAAAVVWLASPTAARQVTGQVVAVGGGSSMP</sequence>
<evidence type="ECO:0000313" key="3">
    <source>
        <dbReference type="EMBL" id="NYD39741.1"/>
    </source>
</evidence>
<dbReference type="PANTHER" id="PTHR42760:SF135">
    <property type="entry name" value="BLL7886 PROTEIN"/>
    <property type="match status" value="1"/>
</dbReference>
<dbReference type="PRINTS" id="PR00080">
    <property type="entry name" value="SDRFAMILY"/>
</dbReference>
<keyword evidence="4" id="KW-1185">Reference proteome</keyword>
<keyword evidence="2" id="KW-0560">Oxidoreductase</keyword>
<evidence type="ECO:0000256" key="1">
    <source>
        <dbReference type="ARBA" id="ARBA00006484"/>
    </source>
</evidence>
<dbReference type="GO" id="GO:0030497">
    <property type="term" value="P:fatty acid elongation"/>
    <property type="evidence" value="ECO:0007669"/>
    <property type="project" value="TreeGrafter"/>
</dbReference>
<dbReference type="AlphaFoldDB" id="A0A7Y9J934"/>
<proteinExistence type="inferred from homology"/>
<dbReference type="PROSITE" id="PS00061">
    <property type="entry name" value="ADH_SHORT"/>
    <property type="match status" value="1"/>
</dbReference>
<organism evidence="3 4">
    <name type="scientific">Actinomycetospora corticicola</name>
    <dbReference type="NCBI Taxonomy" id="663602"/>
    <lineage>
        <taxon>Bacteria</taxon>
        <taxon>Bacillati</taxon>
        <taxon>Actinomycetota</taxon>
        <taxon>Actinomycetes</taxon>
        <taxon>Pseudonocardiales</taxon>
        <taxon>Pseudonocardiaceae</taxon>
        <taxon>Actinomycetospora</taxon>
    </lineage>
</organism>
<dbReference type="InterPro" id="IPR036291">
    <property type="entry name" value="NAD(P)-bd_dom_sf"/>
</dbReference>
<dbReference type="GO" id="GO:0016616">
    <property type="term" value="F:oxidoreductase activity, acting on the CH-OH group of donors, NAD or NADP as acceptor"/>
    <property type="evidence" value="ECO:0007669"/>
    <property type="project" value="TreeGrafter"/>
</dbReference>
<gene>
    <name evidence="3" type="ORF">BJ983_005843</name>
</gene>
<dbReference type="RefSeq" id="WP_179797017.1">
    <property type="nucleotide sequence ID" value="NZ_BAABHP010000032.1"/>
</dbReference>
<protein>
    <submittedName>
        <fullName evidence="3">NAD(P)-dependent dehydrogenase (Short-subunit alcohol dehydrogenase family)</fullName>
    </submittedName>
</protein>
<reference evidence="3 4" key="1">
    <citation type="submission" date="2020-07" db="EMBL/GenBank/DDBJ databases">
        <title>Sequencing the genomes of 1000 actinobacteria strains.</title>
        <authorList>
            <person name="Klenk H.-P."/>
        </authorList>
    </citation>
    <scope>NUCLEOTIDE SEQUENCE [LARGE SCALE GENOMIC DNA]</scope>
    <source>
        <strain evidence="3 4">DSM 45772</strain>
    </source>
</reference>
<name>A0A7Y9J934_9PSEU</name>
<dbReference type="CDD" id="cd05233">
    <property type="entry name" value="SDR_c"/>
    <property type="match status" value="1"/>
</dbReference>
<accession>A0A7Y9J934</accession>